<evidence type="ECO:0000313" key="3">
    <source>
        <dbReference type="Proteomes" id="UP001243420"/>
    </source>
</evidence>
<reference evidence="2 3" key="1">
    <citation type="submission" date="2023-04" db="EMBL/GenBank/DDBJ databases">
        <title>Jannaschia ovalis sp. nov., a marine bacterium isolated from sea tidal flat.</title>
        <authorList>
            <person name="Kwon D.Y."/>
            <person name="Kim J.-J."/>
        </authorList>
    </citation>
    <scope>NUCLEOTIDE SEQUENCE [LARGE SCALE GENOMIC DNA]</scope>
    <source>
        <strain evidence="2 3">GRR-S6-38</strain>
    </source>
</reference>
<proteinExistence type="predicted"/>
<protein>
    <submittedName>
        <fullName evidence="2">Uncharacterized protein</fullName>
    </submittedName>
</protein>
<keyword evidence="3" id="KW-1185">Reference proteome</keyword>
<evidence type="ECO:0000256" key="1">
    <source>
        <dbReference type="SAM" id="Phobius"/>
    </source>
</evidence>
<feature type="transmembrane region" description="Helical" evidence="1">
    <location>
        <begin position="54"/>
        <end position="78"/>
    </location>
</feature>
<evidence type="ECO:0000313" key="2">
    <source>
        <dbReference type="EMBL" id="WGH78149.1"/>
    </source>
</evidence>
<keyword evidence="1" id="KW-0812">Transmembrane</keyword>
<dbReference type="RefSeq" id="WP_279964846.1">
    <property type="nucleotide sequence ID" value="NZ_CP122537.1"/>
</dbReference>
<organism evidence="2 3">
    <name type="scientific">Jannaschia ovalis</name>
    <dbReference type="NCBI Taxonomy" id="3038773"/>
    <lineage>
        <taxon>Bacteria</taxon>
        <taxon>Pseudomonadati</taxon>
        <taxon>Pseudomonadota</taxon>
        <taxon>Alphaproteobacteria</taxon>
        <taxon>Rhodobacterales</taxon>
        <taxon>Roseobacteraceae</taxon>
        <taxon>Jannaschia</taxon>
    </lineage>
</organism>
<name>A0ABY8LD98_9RHOB</name>
<sequence length="152" mass="15022">MTGRPGHVQAAEFDLGDAFLRPWRPDAAAAGLGRAAGLGALAVRVLARAALSGSLAALVALAGLLPLAALALTALVALGAARPAAVITVVVLLFRAAAGMAPAALTSLAALAALTALLRMGDADQLKVGGKVGCRRNRRRKGEGGAPENGGF</sequence>
<accession>A0ABY8LD98</accession>
<dbReference type="EMBL" id="CP122537">
    <property type="protein sequence ID" value="WGH78149.1"/>
    <property type="molecule type" value="Genomic_DNA"/>
</dbReference>
<keyword evidence="1" id="KW-0472">Membrane</keyword>
<gene>
    <name evidence="2" type="ORF">P8627_14095</name>
</gene>
<keyword evidence="1" id="KW-1133">Transmembrane helix</keyword>
<dbReference type="Proteomes" id="UP001243420">
    <property type="component" value="Chromosome"/>
</dbReference>
<feature type="transmembrane region" description="Helical" evidence="1">
    <location>
        <begin position="84"/>
        <end position="117"/>
    </location>
</feature>